<gene>
    <name evidence="2" type="ordered locus">MTES_1959</name>
</gene>
<proteinExistence type="predicted"/>
<accession>E8ND65</accession>
<feature type="transmembrane region" description="Helical" evidence="1">
    <location>
        <begin position="120"/>
        <end position="139"/>
    </location>
</feature>
<evidence type="ECO:0000313" key="3">
    <source>
        <dbReference type="Proteomes" id="UP000008975"/>
    </source>
</evidence>
<dbReference type="OrthoDB" id="9881568at2"/>
<keyword evidence="1" id="KW-0472">Membrane</keyword>
<protein>
    <submittedName>
        <fullName evidence="2">Uncharacterized protein</fullName>
    </submittedName>
</protein>
<feature type="transmembrane region" description="Helical" evidence="1">
    <location>
        <begin position="6"/>
        <end position="27"/>
    </location>
</feature>
<dbReference type="RefSeq" id="WP_013585048.1">
    <property type="nucleotide sequence ID" value="NC_015125.1"/>
</dbReference>
<feature type="transmembrane region" description="Helical" evidence="1">
    <location>
        <begin position="39"/>
        <end position="58"/>
    </location>
</feature>
<feature type="transmembrane region" description="Helical" evidence="1">
    <location>
        <begin position="64"/>
        <end position="88"/>
    </location>
</feature>
<evidence type="ECO:0000313" key="2">
    <source>
        <dbReference type="EMBL" id="BAJ74923.1"/>
    </source>
</evidence>
<evidence type="ECO:0000256" key="1">
    <source>
        <dbReference type="SAM" id="Phobius"/>
    </source>
</evidence>
<feature type="transmembrane region" description="Helical" evidence="1">
    <location>
        <begin position="95"/>
        <end position="114"/>
    </location>
</feature>
<feature type="transmembrane region" description="Helical" evidence="1">
    <location>
        <begin position="189"/>
        <end position="209"/>
    </location>
</feature>
<feature type="transmembrane region" description="Helical" evidence="1">
    <location>
        <begin position="151"/>
        <end position="169"/>
    </location>
</feature>
<reference key="2">
    <citation type="submission" date="2011-02" db="EMBL/GenBank/DDBJ databases">
        <title>Genome sequence of Microbacterium testaceum StLB037.</title>
        <authorList>
            <person name="Morohoshi T."/>
            <person name="Wang W.Z."/>
            <person name="Someya N."/>
            <person name="Ikeda T."/>
        </authorList>
    </citation>
    <scope>NUCLEOTIDE SEQUENCE</scope>
    <source>
        <strain>StLB037</strain>
    </source>
</reference>
<name>E8ND65_MICTS</name>
<dbReference type="KEGG" id="mts:MTES_1959"/>
<reference evidence="2 3" key="1">
    <citation type="journal article" date="2011" name="J. Bacteriol.">
        <title>Genome sequence of Microbacterium testaceum StLB037, an N-acylhomoserine lactone-degrading bacterium isolated from potato leaves.</title>
        <authorList>
            <person name="Morohoshi T."/>
            <person name="Wang W.-Z."/>
            <person name="Someya N."/>
            <person name="Ikeda T."/>
        </authorList>
    </citation>
    <scope>NUCLEOTIDE SEQUENCE [LARGE SCALE GENOMIC DNA]</scope>
    <source>
        <strain evidence="2 3">StLB037</strain>
    </source>
</reference>
<dbReference type="AlphaFoldDB" id="E8ND65"/>
<sequence length="297" mass="30648">MILSVIILSVTALVVTSALLGAGLWLTGRHGPTGTSVRYGIAAGVVEVGAAAMYLLWINVGGSATLATANALLVLGPAMIPLAFHAILPSGVARACVVVSFGSVAAVAVTSLLLPAEGASTIRVGALALVCACAAVTAAISPEARRPSIRVLAIAVAVYAFYSGIRVIALLRVDADATPVPVFFTDIGAIPVGVVIMMVVGAATVLFWVDVHRDAHREIEGTRTLLVIADRDVSAQRPELVHELREAASVVEPTALPVHGGAALAAADTTRDVVRLLRDQYLWTDEEIALVATISSR</sequence>
<dbReference type="Proteomes" id="UP000008975">
    <property type="component" value="Chromosome"/>
</dbReference>
<organism evidence="2 3">
    <name type="scientific">Microbacterium testaceum (strain StLB037)</name>
    <dbReference type="NCBI Taxonomy" id="979556"/>
    <lineage>
        <taxon>Bacteria</taxon>
        <taxon>Bacillati</taxon>
        <taxon>Actinomycetota</taxon>
        <taxon>Actinomycetes</taxon>
        <taxon>Micrococcales</taxon>
        <taxon>Microbacteriaceae</taxon>
        <taxon>Microbacterium</taxon>
    </lineage>
</organism>
<keyword evidence="1" id="KW-0812">Transmembrane</keyword>
<dbReference type="HOGENOM" id="CLU_936324_0_0_11"/>
<keyword evidence="1" id="KW-1133">Transmembrane helix</keyword>
<dbReference type="EMBL" id="AP012052">
    <property type="protein sequence ID" value="BAJ74923.1"/>
    <property type="molecule type" value="Genomic_DNA"/>
</dbReference>